<dbReference type="Proteomes" id="UP001141806">
    <property type="component" value="Unassembled WGS sequence"/>
</dbReference>
<evidence type="ECO:0008006" key="3">
    <source>
        <dbReference type="Google" id="ProtNLM"/>
    </source>
</evidence>
<dbReference type="AlphaFoldDB" id="A0A9Q0K4S9"/>
<evidence type="ECO:0000313" key="1">
    <source>
        <dbReference type="EMBL" id="KAJ4961970.1"/>
    </source>
</evidence>
<dbReference type="Pfam" id="PF06880">
    <property type="entry name" value="DUF1262"/>
    <property type="match status" value="1"/>
</dbReference>
<dbReference type="PANTHER" id="PTHR31050:SF3">
    <property type="entry name" value="OS08G0412800 PROTEIN"/>
    <property type="match status" value="1"/>
</dbReference>
<organism evidence="1 2">
    <name type="scientific">Protea cynaroides</name>
    <dbReference type="NCBI Taxonomy" id="273540"/>
    <lineage>
        <taxon>Eukaryota</taxon>
        <taxon>Viridiplantae</taxon>
        <taxon>Streptophyta</taxon>
        <taxon>Embryophyta</taxon>
        <taxon>Tracheophyta</taxon>
        <taxon>Spermatophyta</taxon>
        <taxon>Magnoliopsida</taxon>
        <taxon>Proteales</taxon>
        <taxon>Proteaceae</taxon>
        <taxon>Protea</taxon>
    </lineage>
</organism>
<comment type="caution">
    <text evidence="1">The sequence shown here is derived from an EMBL/GenBank/DDBJ whole genome shotgun (WGS) entry which is preliminary data.</text>
</comment>
<dbReference type="EMBL" id="JAMYWD010000009">
    <property type="protein sequence ID" value="KAJ4961970.1"/>
    <property type="molecule type" value="Genomic_DNA"/>
</dbReference>
<accession>A0A9Q0K4S9</accession>
<sequence length="399" mass="45724">MYVTRLLSHYQKFPSSLSLPPPEGPNSGYLVIQDEESVGTTCFGLCKDDCIREMPFPQDKNLTVSYSTGSQEHRQNYKDHVYFIPVLNEPLSSNRYYVIKARGRHTGEAFASSSGDDEATCCCFNFVTDLKPRELDHEDVYQQIEIAVWESCLGSSGYVARSVAQDGIPPRFLARKGWKVYASTPRHYQLSEAQGVNTSLRARLPRFEFPLSSNKSSETMVVGKWDSPFMFIKEEEKLKDQMKRSMFYEITLQQQWKQIYECENHLNDHNFVVVDVSVQREVALLSGAEALHNHTNVTEGVIWFSTVNGAAAGGESSRVGLSSAVVKRMRWEQERVGWVGGKENQVRVERVEEFQGGKNGWKKYGCYVLVERFVFKRMDGSLLLTYEYRHAHQIRGKWE</sequence>
<evidence type="ECO:0000313" key="2">
    <source>
        <dbReference type="Proteomes" id="UP001141806"/>
    </source>
</evidence>
<dbReference type="InterPro" id="IPR010683">
    <property type="entry name" value="DUF1262"/>
</dbReference>
<name>A0A9Q0K4S9_9MAGN</name>
<reference evidence="1" key="1">
    <citation type="journal article" date="2023" name="Plant J.">
        <title>The genome of the king protea, Protea cynaroides.</title>
        <authorList>
            <person name="Chang J."/>
            <person name="Duong T.A."/>
            <person name="Schoeman C."/>
            <person name="Ma X."/>
            <person name="Roodt D."/>
            <person name="Barker N."/>
            <person name="Li Z."/>
            <person name="Van de Peer Y."/>
            <person name="Mizrachi E."/>
        </authorList>
    </citation>
    <scope>NUCLEOTIDE SEQUENCE</scope>
    <source>
        <tissue evidence="1">Young leaves</tissue>
    </source>
</reference>
<protein>
    <recommendedName>
        <fullName evidence="3">Insecticidal crystal toxin domain-containing protein</fullName>
    </recommendedName>
</protein>
<keyword evidence="2" id="KW-1185">Reference proteome</keyword>
<gene>
    <name evidence="1" type="ORF">NE237_021880</name>
</gene>
<proteinExistence type="predicted"/>
<dbReference type="OrthoDB" id="647907at2759"/>
<dbReference type="PANTHER" id="PTHR31050">
    <property type="entry name" value="OS08G0413200 PROTEIN"/>
    <property type="match status" value="1"/>
</dbReference>